<keyword evidence="3 5" id="KW-0238">DNA-binding</keyword>
<dbReference type="Gene3D" id="3.40.50.2300">
    <property type="match status" value="1"/>
</dbReference>
<dbReference type="InterPro" id="IPR001867">
    <property type="entry name" value="OmpR/PhoB-type_DNA-bd"/>
</dbReference>
<proteinExistence type="predicted"/>
<dbReference type="EMBL" id="JBBKYA010000002">
    <property type="protein sequence ID" value="MFD3275602.1"/>
    <property type="molecule type" value="Genomic_DNA"/>
</dbReference>
<evidence type="ECO:0000256" key="5">
    <source>
        <dbReference type="PROSITE-ProRule" id="PRU01091"/>
    </source>
</evidence>
<dbReference type="CDD" id="cd00383">
    <property type="entry name" value="trans_reg_C"/>
    <property type="match status" value="1"/>
</dbReference>
<evidence type="ECO:0000313" key="8">
    <source>
        <dbReference type="EMBL" id="MFD3275602.1"/>
    </source>
</evidence>
<feature type="domain" description="Response regulatory" evidence="6">
    <location>
        <begin position="6"/>
        <end position="120"/>
    </location>
</feature>
<dbReference type="RefSeq" id="WP_377975673.1">
    <property type="nucleotide sequence ID" value="NZ_JBBKYA010000002.1"/>
</dbReference>
<dbReference type="Pfam" id="PF00072">
    <property type="entry name" value="Response_reg"/>
    <property type="match status" value="1"/>
</dbReference>
<dbReference type="SUPFAM" id="SSF52172">
    <property type="entry name" value="CheY-like"/>
    <property type="match status" value="1"/>
</dbReference>
<organism evidence="8 9">
    <name type="scientific">Aquirufa echingensis</name>
    <dbReference type="NCBI Taxonomy" id="3096516"/>
    <lineage>
        <taxon>Bacteria</taxon>
        <taxon>Pseudomonadati</taxon>
        <taxon>Bacteroidota</taxon>
        <taxon>Cytophagia</taxon>
        <taxon>Cytophagales</taxon>
        <taxon>Flectobacillaceae</taxon>
        <taxon>Aquirufa</taxon>
    </lineage>
</organism>
<keyword evidence="9" id="KW-1185">Reference proteome</keyword>
<keyword evidence="1 4" id="KW-0597">Phosphoprotein</keyword>
<evidence type="ECO:0000256" key="1">
    <source>
        <dbReference type="ARBA" id="ARBA00022553"/>
    </source>
</evidence>
<dbReference type="InterPro" id="IPR036388">
    <property type="entry name" value="WH-like_DNA-bd_sf"/>
</dbReference>
<evidence type="ECO:0000313" key="9">
    <source>
        <dbReference type="Proteomes" id="UP001598114"/>
    </source>
</evidence>
<dbReference type="CDD" id="cd17574">
    <property type="entry name" value="REC_OmpR"/>
    <property type="match status" value="1"/>
</dbReference>
<dbReference type="InterPro" id="IPR001789">
    <property type="entry name" value="Sig_transdc_resp-reg_receiver"/>
</dbReference>
<evidence type="ECO:0000259" key="6">
    <source>
        <dbReference type="PROSITE" id="PS50110"/>
    </source>
</evidence>
<dbReference type="PROSITE" id="PS51755">
    <property type="entry name" value="OMPR_PHOB"/>
    <property type="match status" value="1"/>
</dbReference>
<comment type="caution">
    <text evidence="8">The sequence shown here is derived from an EMBL/GenBank/DDBJ whole genome shotgun (WGS) entry which is preliminary data.</text>
</comment>
<dbReference type="PANTHER" id="PTHR48111">
    <property type="entry name" value="REGULATOR OF RPOS"/>
    <property type="match status" value="1"/>
</dbReference>
<dbReference type="Proteomes" id="UP001598114">
    <property type="component" value="Unassembled WGS sequence"/>
</dbReference>
<evidence type="ECO:0000256" key="4">
    <source>
        <dbReference type="PROSITE-ProRule" id="PRU00169"/>
    </source>
</evidence>
<dbReference type="PANTHER" id="PTHR48111:SF40">
    <property type="entry name" value="PHOSPHATE REGULON TRANSCRIPTIONAL REGULATORY PROTEIN PHOB"/>
    <property type="match status" value="1"/>
</dbReference>
<evidence type="ECO:0000256" key="2">
    <source>
        <dbReference type="ARBA" id="ARBA00023012"/>
    </source>
</evidence>
<protein>
    <submittedName>
        <fullName evidence="8">Response regulator transcription factor</fullName>
    </submittedName>
</protein>
<reference evidence="8 9" key="1">
    <citation type="submission" date="2024-03" db="EMBL/GenBank/DDBJ databases">
        <title>Aquirufa genome sequencing.</title>
        <authorList>
            <person name="Pitt A."/>
            <person name="Hahn M.W."/>
        </authorList>
    </citation>
    <scope>NUCLEOTIDE SEQUENCE [LARGE SCALE GENOMIC DNA]</scope>
    <source>
        <strain evidence="8 9">PLAD-142S6K</strain>
    </source>
</reference>
<dbReference type="Gene3D" id="1.10.10.10">
    <property type="entry name" value="Winged helix-like DNA-binding domain superfamily/Winged helix DNA-binding domain"/>
    <property type="match status" value="1"/>
</dbReference>
<dbReference type="Gene3D" id="6.10.250.690">
    <property type="match status" value="1"/>
</dbReference>
<keyword evidence="2" id="KW-0902">Two-component regulatory system</keyword>
<feature type="modified residue" description="4-aspartylphosphate" evidence="4">
    <location>
        <position position="55"/>
    </location>
</feature>
<dbReference type="InterPro" id="IPR016032">
    <property type="entry name" value="Sig_transdc_resp-reg_C-effctor"/>
</dbReference>
<name>A0ABW6CXE8_9BACT</name>
<dbReference type="InterPro" id="IPR039420">
    <property type="entry name" value="WalR-like"/>
</dbReference>
<accession>A0ABW6CXE8</accession>
<dbReference type="PROSITE" id="PS50110">
    <property type="entry name" value="RESPONSE_REGULATORY"/>
    <property type="match status" value="1"/>
</dbReference>
<evidence type="ECO:0000256" key="3">
    <source>
        <dbReference type="ARBA" id="ARBA00023125"/>
    </source>
</evidence>
<feature type="domain" description="OmpR/PhoB-type" evidence="7">
    <location>
        <begin position="133"/>
        <end position="230"/>
    </location>
</feature>
<dbReference type="SMART" id="SM00862">
    <property type="entry name" value="Trans_reg_C"/>
    <property type="match status" value="1"/>
</dbReference>
<gene>
    <name evidence="8" type="ORF">SKC38_05100</name>
</gene>
<dbReference type="SUPFAM" id="SSF46894">
    <property type="entry name" value="C-terminal effector domain of the bipartite response regulators"/>
    <property type="match status" value="1"/>
</dbReference>
<dbReference type="SMART" id="SM00448">
    <property type="entry name" value="REC"/>
    <property type="match status" value="1"/>
</dbReference>
<feature type="DNA-binding region" description="OmpR/PhoB-type" evidence="5">
    <location>
        <begin position="133"/>
        <end position="230"/>
    </location>
</feature>
<sequence length="231" mass="26378">MAINPQILLAEDDPNLGLLLSEFLKKKGYEVVWAHDGDQALDFFVKGTFDLCVFDVMMPKKDGFSLAKDIRATHLDVPIIFLTAKSMEEDTLQGFKVGADDYLTKPFSMDVLVARMEAILRRAHSDKSLPALADEIQLGDFTYYPAKMRLVFQGNEQKFTPKENELMKLLCENLGRPVSRSYALKLIWGDDTYFNARSMDVYMTKLRKLLKEDPRVQLLNLHGEGFRLSVD</sequence>
<dbReference type="InterPro" id="IPR011006">
    <property type="entry name" value="CheY-like_superfamily"/>
</dbReference>
<evidence type="ECO:0000259" key="7">
    <source>
        <dbReference type="PROSITE" id="PS51755"/>
    </source>
</evidence>
<dbReference type="Pfam" id="PF00486">
    <property type="entry name" value="Trans_reg_C"/>
    <property type="match status" value="1"/>
</dbReference>